<evidence type="ECO:0000256" key="3">
    <source>
        <dbReference type="ARBA" id="ARBA00022475"/>
    </source>
</evidence>
<dbReference type="GO" id="GO:0005886">
    <property type="term" value="C:plasma membrane"/>
    <property type="evidence" value="ECO:0007669"/>
    <property type="project" value="UniProtKB-SubCell"/>
</dbReference>
<dbReference type="PANTHER" id="PTHR40074">
    <property type="entry name" value="O-ACETYLTRANSFERASE WECH"/>
    <property type="match status" value="1"/>
</dbReference>
<feature type="transmembrane region" description="Helical" evidence="7">
    <location>
        <begin position="89"/>
        <end position="105"/>
    </location>
</feature>
<evidence type="ECO:0000256" key="7">
    <source>
        <dbReference type="SAM" id="Phobius"/>
    </source>
</evidence>
<comment type="subcellular location">
    <subcellularLocation>
        <location evidence="1">Cell membrane</location>
        <topology evidence="1">Multi-pass membrane protein</topology>
    </subcellularLocation>
</comment>
<gene>
    <name evidence="9" type="ORF">SAMN05216354_0998</name>
</gene>
<protein>
    <submittedName>
        <fullName evidence="9">Fucose 4-O-acetylase</fullName>
    </submittedName>
</protein>
<evidence type="ECO:0000313" key="9">
    <source>
        <dbReference type="EMBL" id="SEF60751.1"/>
    </source>
</evidence>
<dbReference type="RefSeq" id="WP_103915316.1">
    <property type="nucleotide sequence ID" value="NZ_FNUV01000002.1"/>
</dbReference>
<dbReference type="GO" id="GO:0009246">
    <property type="term" value="P:enterobacterial common antigen biosynthetic process"/>
    <property type="evidence" value="ECO:0007669"/>
    <property type="project" value="TreeGrafter"/>
</dbReference>
<feature type="transmembrane region" description="Helical" evidence="7">
    <location>
        <begin position="255"/>
        <end position="273"/>
    </location>
</feature>
<keyword evidence="3" id="KW-1003">Cell membrane</keyword>
<evidence type="ECO:0000256" key="6">
    <source>
        <dbReference type="ARBA" id="ARBA00023136"/>
    </source>
</evidence>
<dbReference type="GO" id="GO:0016413">
    <property type="term" value="F:O-acetyltransferase activity"/>
    <property type="evidence" value="ECO:0007669"/>
    <property type="project" value="TreeGrafter"/>
</dbReference>
<accession>A0A1H5TF82</accession>
<proteinExistence type="inferred from homology"/>
<dbReference type="Proteomes" id="UP000236735">
    <property type="component" value="Unassembled WGS sequence"/>
</dbReference>
<organism evidence="9 10">
    <name type="scientific">Xylanibacter ruminicola</name>
    <name type="common">Prevotella ruminicola</name>
    <dbReference type="NCBI Taxonomy" id="839"/>
    <lineage>
        <taxon>Bacteria</taxon>
        <taxon>Pseudomonadati</taxon>
        <taxon>Bacteroidota</taxon>
        <taxon>Bacteroidia</taxon>
        <taxon>Bacteroidales</taxon>
        <taxon>Prevotellaceae</taxon>
        <taxon>Xylanibacter</taxon>
    </lineage>
</organism>
<comment type="similarity">
    <text evidence="2">Belongs to the acyltransferase 3 family.</text>
</comment>
<evidence type="ECO:0000313" key="10">
    <source>
        <dbReference type="Proteomes" id="UP000236735"/>
    </source>
</evidence>
<evidence type="ECO:0000256" key="5">
    <source>
        <dbReference type="ARBA" id="ARBA00022989"/>
    </source>
</evidence>
<keyword evidence="5 7" id="KW-1133">Transmembrane helix</keyword>
<sequence>MLENLNSSIKKSRMGWLDALRGFTMLLVVTNHIALKSFGMQIRWSAALQFFLLFRMPLFFFISGFLAYKASRVWNGQTLRELSWKKFKVQIIPTVVFFLLYLAMIPTEPFAKSFSDAMASSMKAGYWFTLVLLYMLLTYYVFSYAESKLRIKSWIPITLLFVISLGFFETCYLPRYFSWALGHKGPQNEFLNYTSLVEMMRYFPFFLFGNIVHRYWGKAQQLMDSNWFFPIITILAVVCTLDVIVWHNLRHEWTSLPHTLAMFLLLSMVFMFFRHNQEFFSDKTVVGRSLQFIGRRTLDIYLLHYFFLPKMTAVGVYFQTNRHNFILDSTASFAVALIVVGFCIITSQLLRVSPFFKKYLFGR</sequence>
<feature type="transmembrane region" description="Helical" evidence="7">
    <location>
        <begin position="298"/>
        <end position="318"/>
    </location>
</feature>
<reference evidence="9 10" key="1">
    <citation type="submission" date="2016-10" db="EMBL/GenBank/DDBJ databases">
        <authorList>
            <person name="de Groot N.N."/>
        </authorList>
    </citation>
    <scope>NUCLEOTIDE SEQUENCE [LARGE SCALE GENOMIC DNA]</scope>
    <source>
        <strain evidence="9 10">AR32</strain>
    </source>
</reference>
<keyword evidence="4 7" id="KW-0812">Transmembrane</keyword>
<feature type="transmembrane region" description="Helical" evidence="7">
    <location>
        <begin position="47"/>
        <end position="68"/>
    </location>
</feature>
<dbReference type="EMBL" id="FNUV01000002">
    <property type="protein sequence ID" value="SEF60751.1"/>
    <property type="molecule type" value="Genomic_DNA"/>
</dbReference>
<feature type="transmembrane region" description="Helical" evidence="7">
    <location>
        <begin position="330"/>
        <end position="350"/>
    </location>
</feature>
<evidence type="ECO:0000256" key="1">
    <source>
        <dbReference type="ARBA" id="ARBA00004651"/>
    </source>
</evidence>
<dbReference type="InterPro" id="IPR002656">
    <property type="entry name" value="Acyl_transf_3_dom"/>
</dbReference>
<evidence type="ECO:0000259" key="8">
    <source>
        <dbReference type="Pfam" id="PF01757"/>
    </source>
</evidence>
<evidence type="ECO:0000256" key="2">
    <source>
        <dbReference type="ARBA" id="ARBA00007400"/>
    </source>
</evidence>
<keyword evidence="6 7" id="KW-0472">Membrane</keyword>
<name>A0A1H5TF82_XYLRU</name>
<dbReference type="AlphaFoldDB" id="A0A1H5TF82"/>
<evidence type="ECO:0000256" key="4">
    <source>
        <dbReference type="ARBA" id="ARBA00022692"/>
    </source>
</evidence>
<feature type="transmembrane region" description="Helical" evidence="7">
    <location>
        <begin position="199"/>
        <end position="216"/>
    </location>
</feature>
<dbReference type="Pfam" id="PF01757">
    <property type="entry name" value="Acyl_transf_3"/>
    <property type="match status" value="1"/>
</dbReference>
<feature type="domain" description="Acyltransferase 3" evidence="8">
    <location>
        <begin position="15"/>
        <end position="345"/>
    </location>
</feature>
<feature type="transmembrane region" description="Helical" evidence="7">
    <location>
        <begin position="16"/>
        <end position="35"/>
    </location>
</feature>
<feature type="transmembrane region" description="Helical" evidence="7">
    <location>
        <begin position="154"/>
        <end position="179"/>
    </location>
</feature>
<dbReference type="PANTHER" id="PTHR40074:SF2">
    <property type="entry name" value="O-ACETYLTRANSFERASE WECH"/>
    <property type="match status" value="1"/>
</dbReference>
<feature type="transmembrane region" description="Helical" evidence="7">
    <location>
        <begin position="125"/>
        <end position="142"/>
    </location>
</feature>
<feature type="transmembrane region" description="Helical" evidence="7">
    <location>
        <begin position="228"/>
        <end position="249"/>
    </location>
</feature>